<dbReference type="AlphaFoldDB" id="A0A3A5H457"/>
<reference evidence="2" key="1">
    <citation type="submission" date="2018-09" db="EMBL/GenBank/DDBJ databases">
        <authorList>
            <person name="Zhu H."/>
        </authorList>
    </citation>
    <scope>NUCLEOTIDE SEQUENCE [LARGE SCALE GENOMIC DNA]</scope>
    <source>
        <strain evidence="2">K1W22B-1</strain>
    </source>
</reference>
<comment type="caution">
    <text evidence="1">The sequence shown here is derived from an EMBL/GenBank/DDBJ whole genome shotgun (WGS) entry which is preliminary data.</text>
</comment>
<accession>A0A3A5H457</accession>
<dbReference type="EMBL" id="QYRP01000002">
    <property type="protein sequence ID" value="RJS45519.1"/>
    <property type="molecule type" value="Genomic_DNA"/>
</dbReference>
<organism evidence="1 2">
    <name type="scientific">Nocardioides cavernaquae</name>
    <dbReference type="NCBI Taxonomy" id="2321396"/>
    <lineage>
        <taxon>Bacteria</taxon>
        <taxon>Bacillati</taxon>
        <taxon>Actinomycetota</taxon>
        <taxon>Actinomycetes</taxon>
        <taxon>Propionibacteriales</taxon>
        <taxon>Nocardioidaceae</taxon>
        <taxon>Nocardioides</taxon>
    </lineage>
</organism>
<gene>
    <name evidence="1" type="ORF">D4739_04315</name>
</gene>
<name>A0A3A5H457_9ACTN</name>
<evidence type="ECO:0000313" key="1">
    <source>
        <dbReference type="EMBL" id="RJS45519.1"/>
    </source>
</evidence>
<keyword evidence="2" id="KW-1185">Reference proteome</keyword>
<evidence type="ECO:0000313" key="2">
    <source>
        <dbReference type="Proteomes" id="UP000276542"/>
    </source>
</evidence>
<dbReference type="Proteomes" id="UP000276542">
    <property type="component" value="Unassembled WGS sequence"/>
</dbReference>
<proteinExistence type="predicted"/>
<protein>
    <submittedName>
        <fullName evidence="1">Uncharacterized protein</fullName>
    </submittedName>
</protein>
<sequence>MLSGMSVRSRAVLAVLCLVLVVAAAPFAYGYVTKYLKLGVSSGDNPLAYVTVVHRQLPPGQVPVPWVERLEKQTGDDLGIVVRQDWSNRTGEGPYAADAAFQGRLARHAAVPKKGDYRVIGVAANMTDRQAVKGFGSFYAIWFQTPVDAENWLMANPAIFTDAAAEKSRHTWWAGFYAFYYAPPTDGPDLTDEVDTWVRSITGCPNGEAGCKVPDFLKTAGVAPSS</sequence>